<proteinExistence type="predicted"/>
<keyword evidence="2" id="KW-1185">Reference proteome</keyword>
<reference evidence="1 2" key="1">
    <citation type="submission" date="2011-02" db="EMBL/GenBank/DDBJ databases">
        <authorList>
            <person name="Nelson K.E."/>
            <person name="Sutton G."/>
            <person name="Torralba M."/>
            <person name="Durkin S."/>
            <person name="Harkins D."/>
            <person name="Montgomery R."/>
            <person name="Ziemer C."/>
            <person name="Klaassens E."/>
            <person name="Ocuiv P."/>
            <person name="Morrison M."/>
        </authorList>
    </citation>
    <scope>NUCLEOTIDE SEQUENCE [LARGE SCALE GENOMIC DNA]</scope>
    <source>
        <strain evidence="1 2">8</strain>
    </source>
</reference>
<sequence>MHIKMSFLHKKSVNESFVHARSFENCSLKRHSIVHVNNYEL</sequence>
<evidence type="ECO:0000313" key="2">
    <source>
        <dbReference type="Proteomes" id="UP000004259"/>
    </source>
</evidence>
<gene>
    <name evidence="1" type="ORF">CUS_6353</name>
</gene>
<dbReference type="AlphaFoldDB" id="E9SGD4"/>
<comment type="caution">
    <text evidence="1">The sequence shown here is derived from an EMBL/GenBank/DDBJ whole genome shotgun (WGS) entry which is preliminary data.</text>
</comment>
<organism evidence="1 2">
    <name type="scientific">Ruminococcus albus 8</name>
    <dbReference type="NCBI Taxonomy" id="246199"/>
    <lineage>
        <taxon>Bacteria</taxon>
        <taxon>Bacillati</taxon>
        <taxon>Bacillota</taxon>
        <taxon>Clostridia</taxon>
        <taxon>Eubacteriales</taxon>
        <taxon>Oscillospiraceae</taxon>
        <taxon>Ruminococcus</taxon>
    </lineage>
</organism>
<name>E9SGD4_RUMAL</name>
<evidence type="ECO:0000313" key="1">
    <source>
        <dbReference type="EMBL" id="EGC01662.1"/>
    </source>
</evidence>
<protein>
    <submittedName>
        <fullName evidence="1">Uncharacterized protein</fullName>
    </submittedName>
</protein>
<dbReference type="Proteomes" id="UP000004259">
    <property type="component" value="Unassembled WGS sequence"/>
</dbReference>
<dbReference type="EMBL" id="ADKM02000123">
    <property type="protein sequence ID" value="EGC01662.1"/>
    <property type="molecule type" value="Genomic_DNA"/>
</dbReference>
<accession>E9SGD4</accession>